<dbReference type="PANTHER" id="PTHR33103:SF27">
    <property type="entry name" value="OS04G0594700 PROTEIN"/>
    <property type="match status" value="1"/>
</dbReference>
<evidence type="ECO:0000313" key="1">
    <source>
        <dbReference type="EMBL" id="PKU68239.1"/>
    </source>
</evidence>
<name>A0A2I0VXX9_9ASPA</name>
<dbReference type="AlphaFoldDB" id="A0A2I0VXX9"/>
<evidence type="ECO:0008006" key="3">
    <source>
        <dbReference type="Google" id="ProtNLM"/>
    </source>
</evidence>
<organism evidence="1 2">
    <name type="scientific">Dendrobium catenatum</name>
    <dbReference type="NCBI Taxonomy" id="906689"/>
    <lineage>
        <taxon>Eukaryota</taxon>
        <taxon>Viridiplantae</taxon>
        <taxon>Streptophyta</taxon>
        <taxon>Embryophyta</taxon>
        <taxon>Tracheophyta</taxon>
        <taxon>Spermatophyta</taxon>
        <taxon>Magnoliopsida</taxon>
        <taxon>Liliopsida</taxon>
        <taxon>Asparagales</taxon>
        <taxon>Orchidaceae</taxon>
        <taxon>Epidendroideae</taxon>
        <taxon>Malaxideae</taxon>
        <taxon>Dendrobiinae</taxon>
        <taxon>Dendrobium</taxon>
    </lineage>
</organism>
<gene>
    <name evidence="1" type="ORF">MA16_Dca023926</name>
</gene>
<dbReference type="Pfam" id="PF05056">
    <property type="entry name" value="DUF674"/>
    <property type="match status" value="1"/>
</dbReference>
<dbReference type="Proteomes" id="UP000233837">
    <property type="component" value="Unassembled WGS sequence"/>
</dbReference>
<dbReference type="OrthoDB" id="2014278at2759"/>
<dbReference type="InterPro" id="IPR007750">
    <property type="entry name" value="DUF674"/>
</dbReference>
<reference evidence="1 2" key="2">
    <citation type="journal article" date="2017" name="Nature">
        <title>The Apostasia genome and the evolution of orchids.</title>
        <authorList>
            <person name="Zhang G.Q."/>
            <person name="Liu K.W."/>
            <person name="Li Z."/>
            <person name="Lohaus R."/>
            <person name="Hsiao Y.Y."/>
            <person name="Niu S.C."/>
            <person name="Wang J.Y."/>
            <person name="Lin Y.C."/>
            <person name="Xu Q."/>
            <person name="Chen L.J."/>
            <person name="Yoshida K."/>
            <person name="Fujiwara S."/>
            <person name="Wang Z.W."/>
            <person name="Zhang Y.Q."/>
            <person name="Mitsuda N."/>
            <person name="Wang M."/>
            <person name="Liu G.H."/>
            <person name="Pecoraro L."/>
            <person name="Huang H.X."/>
            <person name="Xiao X.J."/>
            <person name="Lin M."/>
            <person name="Wu X.Y."/>
            <person name="Wu W.L."/>
            <person name="Chen Y.Y."/>
            <person name="Chang S.B."/>
            <person name="Sakamoto S."/>
            <person name="Ohme-Takagi M."/>
            <person name="Yagi M."/>
            <person name="Zeng S.J."/>
            <person name="Shen C.Y."/>
            <person name="Yeh C.M."/>
            <person name="Luo Y.B."/>
            <person name="Tsai W.C."/>
            <person name="Van de Peer Y."/>
            <person name="Liu Z.J."/>
        </authorList>
    </citation>
    <scope>NUCLEOTIDE SEQUENCE [LARGE SCALE GENOMIC DNA]</scope>
    <source>
        <tissue evidence="1">The whole plant</tissue>
    </source>
</reference>
<proteinExistence type="predicted"/>
<dbReference type="PANTHER" id="PTHR33103">
    <property type="entry name" value="OS01G0153900 PROTEIN"/>
    <property type="match status" value="1"/>
</dbReference>
<accession>A0A2I0VXX9</accession>
<keyword evidence="2" id="KW-1185">Reference proteome</keyword>
<protein>
    <recommendedName>
        <fullName evidence="3">DUF674 domain-containing protein</fullName>
    </recommendedName>
</protein>
<sequence length="498" mass="56066">MEARAIKMQHRTDLTFHHAMAEISIKLLINKEQKQVVFAEAGSDFIDVLFSFLTLPLGSIVQLLGKQSGLGSLDSLYKSVEQLDVKHMQTKACKEMLLKPRSAAAKICEDLKIKNIHEANPRTSYICNEGDCSTQSTCYCTYVTKAQCSRCGKLMDKALRWPKDTVEKSGVFVNDRAGFIITDNLWVMPISVMTGFSVLEKLQINDASMLEERVINVGNEEALNLLRRSLESKRALTEFFFPDACVEQSVKCFPVIKEDIDGNEAEHKFNVKMILNKKNNSVLSAEVGGDFLNQLLSFLAFPLGSVIELLRDHISSDWCISNLYSSAESLGLEWFKSKECKNMLVFPQLASYYGCEKQMIKFVEMPSAKWTCSASCIKCYADGWYCFKPTPCKHGLRKAELIEQNPKLQKGGSDYGGSFVEDSKRFMIADNLHISPISSISLIITEGIDFLISDFVEKEIIIDKTKVLSLLGVMLTSNTVLTDVFVPKQKKRSRSHYM</sequence>
<evidence type="ECO:0000313" key="2">
    <source>
        <dbReference type="Proteomes" id="UP000233837"/>
    </source>
</evidence>
<reference evidence="1 2" key="1">
    <citation type="journal article" date="2016" name="Sci. Rep.">
        <title>The Dendrobium catenatum Lindl. genome sequence provides insights into polysaccharide synthase, floral development and adaptive evolution.</title>
        <authorList>
            <person name="Zhang G.Q."/>
            <person name="Xu Q."/>
            <person name="Bian C."/>
            <person name="Tsai W.C."/>
            <person name="Yeh C.M."/>
            <person name="Liu K.W."/>
            <person name="Yoshida K."/>
            <person name="Zhang L.S."/>
            <person name="Chang S.B."/>
            <person name="Chen F."/>
            <person name="Shi Y."/>
            <person name="Su Y.Y."/>
            <person name="Zhang Y.Q."/>
            <person name="Chen L.J."/>
            <person name="Yin Y."/>
            <person name="Lin M."/>
            <person name="Huang H."/>
            <person name="Deng H."/>
            <person name="Wang Z.W."/>
            <person name="Zhu S.L."/>
            <person name="Zhao X."/>
            <person name="Deng C."/>
            <person name="Niu S.C."/>
            <person name="Huang J."/>
            <person name="Wang M."/>
            <person name="Liu G.H."/>
            <person name="Yang H.J."/>
            <person name="Xiao X.J."/>
            <person name="Hsiao Y.Y."/>
            <person name="Wu W.L."/>
            <person name="Chen Y.Y."/>
            <person name="Mitsuda N."/>
            <person name="Ohme-Takagi M."/>
            <person name="Luo Y.B."/>
            <person name="Van de Peer Y."/>
            <person name="Liu Z.J."/>
        </authorList>
    </citation>
    <scope>NUCLEOTIDE SEQUENCE [LARGE SCALE GENOMIC DNA]</scope>
    <source>
        <tissue evidence="1">The whole plant</tissue>
    </source>
</reference>
<dbReference type="EMBL" id="KZ503114">
    <property type="protein sequence ID" value="PKU68239.1"/>
    <property type="molecule type" value="Genomic_DNA"/>
</dbReference>